<organism evidence="14 15">
    <name type="scientific">Phialemonium atrogriseum</name>
    <dbReference type="NCBI Taxonomy" id="1093897"/>
    <lineage>
        <taxon>Eukaryota</taxon>
        <taxon>Fungi</taxon>
        <taxon>Dikarya</taxon>
        <taxon>Ascomycota</taxon>
        <taxon>Pezizomycotina</taxon>
        <taxon>Sordariomycetes</taxon>
        <taxon>Sordariomycetidae</taxon>
        <taxon>Cephalothecales</taxon>
        <taxon>Cephalothecaceae</taxon>
        <taxon>Phialemonium</taxon>
    </lineage>
</organism>
<sequence length="652" mass="71705">MAPPTGPQGRGSGSSARSRQPTRASARGGSIQKRRAAGNRIDRDGDVSMGAPSAGAARGAGRTGPLKRGSMTTRSSTRTAQNVVLYGQGELAITGGRGGRGGRVSINASKTRFAHPAILKIHGLKESKAATNSDGGIRSLLTFLERKASKGDKHVTIQKSALVGDYVFIQVSKDDVQDILRLNDYSHAGAKLTISESQEPWPHRAVASQLTQEAADAKEKLKTVLFKRYNAETRILDLSSLGQDQDLVSMGLFEQRTTAEKAFKALLVIADAQFDSPQAKAEAIQGVSLSGNELDNVAPVFDLAENFPQLKMLDLSNNRFDHLRKLNRWRYKFRNLENLVLLRNPLESQDPTYQAEVLEWFPKLQILSGVQMRTAEEIEAKAMASRPTPIPQIGSDFRDADGVGEGFLRAFFPLYDTDRVQLLSAFYDDESRFTLSVVTHSPKESNVTPLPWQPYLKFSRNMVKIQTIPARSQRLFDGAQLIGDLWKTLPATKHPELTEHNKYIIDCHPIPGLVDPTGQSPSGVGGLIITAHGEFDEMEPTTNKAGKRSFSRTFVLGPGHPGRNTIRVVSDMLSLRAWKPVPVLSAPVNVVAVEEQKKQMVAELSNRTNMTLQYTELCLSGVDWDFDKAWVAFEQKKAQLPPEAFITPVQAV</sequence>
<keyword evidence="7" id="KW-0509">mRNA transport</keyword>
<dbReference type="InterPro" id="IPR032710">
    <property type="entry name" value="NTF2-like_dom_sf"/>
</dbReference>
<keyword evidence="6" id="KW-0677">Repeat</keyword>
<dbReference type="SUPFAM" id="SSF54427">
    <property type="entry name" value="NTF2-like"/>
    <property type="match status" value="1"/>
</dbReference>
<dbReference type="GO" id="GO:0042272">
    <property type="term" value="C:nuclear RNA export factor complex"/>
    <property type="evidence" value="ECO:0007669"/>
    <property type="project" value="UniProtKB-ARBA"/>
</dbReference>
<dbReference type="SMART" id="SM00804">
    <property type="entry name" value="TAP_C"/>
    <property type="match status" value="1"/>
</dbReference>
<dbReference type="RefSeq" id="XP_060284603.1">
    <property type="nucleotide sequence ID" value="XM_060424019.1"/>
</dbReference>
<dbReference type="InterPro" id="IPR002075">
    <property type="entry name" value="NTF2_dom"/>
</dbReference>
<dbReference type="FunFam" id="3.80.10.10:FF:000296">
    <property type="entry name" value="mRNA export factor MEX67"/>
    <property type="match status" value="1"/>
</dbReference>
<dbReference type="InterPro" id="IPR001611">
    <property type="entry name" value="Leu-rich_rpt"/>
</dbReference>
<gene>
    <name evidence="14" type="ORF">QBC33DRAFT_375376</name>
</gene>
<evidence type="ECO:0000256" key="6">
    <source>
        <dbReference type="ARBA" id="ARBA00022737"/>
    </source>
</evidence>
<evidence type="ECO:0000256" key="5">
    <source>
        <dbReference type="ARBA" id="ARBA00022614"/>
    </source>
</evidence>
<dbReference type="Pfam" id="PF24048">
    <property type="entry name" value="LRR_NXF1-5"/>
    <property type="match status" value="1"/>
</dbReference>
<dbReference type="GO" id="GO:0003723">
    <property type="term" value="F:RNA binding"/>
    <property type="evidence" value="ECO:0007669"/>
    <property type="project" value="TreeGrafter"/>
</dbReference>
<keyword evidence="4" id="KW-0963">Cytoplasm</keyword>
<evidence type="ECO:0000256" key="2">
    <source>
        <dbReference type="ARBA" id="ARBA00009285"/>
    </source>
</evidence>
<dbReference type="Pfam" id="PF22602">
    <property type="entry name" value="NXF_NTF2"/>
    <property type="match status" value="1"/>
</dbReference>
<evidence type="ECO:0000256" key="7">
    <source>
        <dbReference type="ARBA" id="ARBA00022816"/>
    </source>
</evidence>
<evidence type="ECO:0000259" key="13">
    <source>
        <dbReference type="PROSITE" id="PS51281"/>
    </source>
</evidence>
<name>A0AAJ0FPQ5_9PEZI</name>
<comment type="caution">
    <text evidence="14">The sequence shown here is derived from an EMBL/GenBank/DDBJ whole genome shotgun (WGS) entry which is preliminary data.</text>
</comment>
<dbReference type="Gene3D" id="3.80.10.10">
    <property type="entry name" value="Ribonuclease Inhibitor"/>
    <property type="match status" value="1"/>
</dbReference>
<evidence type="ECO:0000256" key="1">
    <source>
        <dbReference type="ARBA" id="ARBA00004123"/>
    </source>
</evidence>
<dbReference type="AlphaFoldDB" id="A0AAJ0FPQ5"/>
<dbReference type="InterPro" id="IPR005637">
    <property type="entry name" value="TAP_C_dom"/>
</dbReference>
<feature type="compositionally biased region" description="Low complexity" evidence="11">
    <location>
        <begin position="50"/>
        <end position="64"/>
    </location>
</feature>
<dbReference type="SUPFAM" id="SSF46934">
    <property type="entry name" value="UBA-like"/>
    <property type="match status" value="1"/>
</dbReference>
<keyword evidence="3" id="KW-0813">Transport</keyword>
<dbReference type="InterPro" id="IPR057125">
    <property type="entry name" value="NXF1/2/3/5-like_LRR"/>
</dbReference>
<feature type="domain" description="NTF2" evidence="12">
    <location>
        <begin position="403"/>
        <end position="575"/>
    </location>
</feature>
<dbReference type="PROSITE" id="PS51450">
    <property type="entry name" value="LRR"/>
    <property type="match status" value="1"/>
</dbReference>
<feature type="region of interest" description="Disordered" evidence="11">
    <location>
        <begin position="1"/>
        <end position="80"/>
    </location>
</feature>
<evidence type="ECO:0000256" key="3">
    <source>
        <dbReference type="ARBA" id="ARBA00022448"/>
    </source>
</evidence>
<dbReference type="Gene3D" id="3.10.450.50">
    <property type="match status" value="1"/>
</dbReference>
<keyword evidence="15" id="KW-1185">Reference proteome</keyword>
<dbReference type="InterPro" id="IPR018222">
    <property type="entry name" value="Nuclear_transport_factor_2_euk"/>
</dbReference>
<dbReference type="GeneID" id="85307206"/>
<evidence type="ECO:0000256" key="4">
    <source>
        <dbReference type="ARBA" id="ARBA00022490"/>
    </source>
</evidence>
<evidence type="ECO:0000256" key="11">
    <source>
        <dbReference type="SAM" id="MobiDB-lite"/>
    </source>
</evidence>
<dbReference type="InterPro" id="IPR032675">
    <property type="entry name" value="LRR_dom_sf"/>
</dbReference>
<keyword evidence="5" id="KW-0433">Leucine-rich repeat</keyword>
<dbReference type="SUPFAM" id="SSF52058">
    <property type="entry name" value="L domain-like"/>
    <property type="match status" value="1"/>
</dbReference>
<feature type="domain" description="TAP-C" evidence="13">
    <location>
        <begin position="595"/>
        <end position="648"/>
    </location>
</feature>
<dbReference type="GO" id="GO:0016973">
    <property type="term" value="P:poly(A)+ mRNA export from nucleus"/>
    <property type="evidence" value="ECO:0007669"/>
    <property type="project" value="TreeGrafter"/>
</dbReference>
<dbReference type="InterPro" id="IPR030217">
    <property type="entry name" value="NXF_fam"/>
</dbReference>
<dbReference type="Pfam" id="PF03943">
    <property type="entry name" value="TAP_C"/>
    <property type="match status" value="1"/>
</dbReference>
<reference evidence="14" key="1">
    <citation type="submission" date="2023-06" db="EMBL/GenBank/DDBJ databases">
        <title>Genome-scale phylogeny and comparative genomics of the fungal order Sordariales.</title>
        <authorList>
            <consortium name="Lawrence Berkeley National Laboratory"/>
            <person name="Hensen N."/>
            <person name="Bonometti L."/>
            <person name="Westerberg I."/>
            <person name="Brannstrom I.O."/>
            <person name="Guillou S."/>
            <person name="Cros-Aarteil S."/>
            <person name="Calhoun S."/>
            <person name="Haridas S."/>
            <person name="Kuo A."/>
            <person name="Mondo S."/>
            <person name="Pangilinan J."/>
            <person name="Riley R."/>
            <person name="Labutti K."/>
            <person name="Andreopoulos B."/>
            <person name="Lipzen A."/>
            <person name="Chen C."/>
            <person name="Yanf M."/>
            <person name="Daum C."/>
            <person name="Ng V."/>
            <person name="Clum A."/>
            <person name="Steindorff A."/>
            <person name="Ohm R."/>
            <person name="Martin F."/>
            <person name="Silar P."/>
            <person name="Natvig D."/>
            <person name="Lalanne C."/>
            <person name="Gautier V."/>
            <person name="Ament-Velasquez S.L."/>
            <person name="Kruys A."/>
            <person name="Hutchinson M.I."/>
            <person name="Powell A.J."/>
            <person name="Barry K."/>
            <person name="Miller A.N."/>
            <person name="Grigoriev I.V."/>
            <person name="Debuchy R."/>
            <person name="Gladieux P."/>
            <person name="Thoren M.H."/>
            <person name="Johannesson H."/>
        </authorList>
    </citation>
    <scope>NUCLEOTIDE SEQUENCE</scope>
    <source>
        <strain evidence="14">8032-3</strain>
    </source>
</reference>
<keyword evidence="8" id="KW-0539">Nucleus</keyword>
<dbReference type="EMBL" id="MU839005">
    <property type="protein sequence ID" value="KAK1768390.1"/>
    <property type="molecule type" value="Genomic_DNA"/>
</dbReference>
<evidence type="ECO:0000256" key="10">
    <source>
        <dbReference type="ARBA" id="ARBA00069694"/>
    </source>
</evidence>
<proteinExistence type="inferred from homology"/>
<evidence type="ECO:0000256" key="9">
    <source>
        <dbReference type="ARBA" id="ARBA00055253"/>
    </source>
</evidence>
<evidence type="ECO:0000259" key="12">
    <source>
        <dbReference type="PROSITE" id="PS50177"/>
    </source>
</evidence>
<dbReference type="Proteomes" id="UP001244011">
    <property type="component" value="Unassembled WGS sequence"/>
</dbReference>
<dbReference type="PROSITE" id="PS50177">
    <property type="entry name" value="NTF2_DOMAIN"/>
    <property type="match status" value="1"/>
</dbReference>
<dbReference type="InterPro" id="IPR009060">
    <property type="entry name" value="UBA-like_sf"/>
</dbReference>
<dbReference type="FunFam" id="1.10.8.10:FF:000018">
    <property type="entry name" value="Nuclear RNA export factor 1"/>
    <property type="match status" value="1"/>
</dbReference>
<evidence type="ECO:0000313" key="15">
    <source>
        <dbReference type="Proteomes" id="UP001244011"/>
    </source>
</evidence>
<accession>A0AAJ0FPQ5</accession>
<dbReference type="Gene3D" id="1.10.8.10">
    <property type="entry name" value="DNA helicase RuvA subunit, C-terminal domain"/>
    <property type="match status" value="1"/>
</dbReference>
<dbReference type="PANTHER" id="PTHR10662">
    <property type="entry name" value="NUCLEAR RNA EXPORT FACTOR"/>
    <property type="match status" value="1"/>
</dbReference>
<evidence type="ECO:0000313" key="14">
    <source>
        <dbReference type="EMBL" id="KAK1768390.1"/>
    </source>
</evidence>
<dbReference type="CDD" id="cd14342">
    <property type="entry name" value="UBA_TAP-C"/>
    <property type="match status" value="1"/>
</dbReference>
<dbReference type="PANTHER" id="PTHR10662:SF22">
    <property type="entry name" value="NUCLEAR RNA EXPORT FACTOR 1"/>
    <property type="match status" value="1"/>
</dbReference>
<dbReference type="PROSITE" id="PS51281">
    <property type="entry name" value="TAP_C"/>
    <property type="match status" value="1"/>
</dbReference>
<comment type="subcellular location">
    <subcellularLocation>
        <location evidence="1">Nucleus</location>
    </subcellularLocation>
</comment>
<protein>
    <recommendedName>
        <fullName evidence="10">mRNA export factor MEX67</fullName>
    </recommendedName>
</protein>
<comment type="similarity">
    <text evidence="2">Belongs to the NXF family.</text>
</comment>
<evidence type="ECO:0000256" key="8">
    <source>
        <dbReference type="ARBA" id="ARBA00023242"/>
    </source>
</evidence>
<dbReference type="FunFam" id="3.10.450.50:FF:000013">
    <property type="entry name" value="mRNA export factor mex67"/>
    <property type="match status" value="1"/>
</dbReference>
<comment type="function">
    <text evidence="9">Involved in the export of mRNA from the nucleus to the cytoplasm.</text>
</comment>